<evidence type="ECO:0008006" key="4">
    <source>
        <dbReference type="Google" id="ProtNLM"/>
    </source>
</evidence>
<feature type="compositionally biased region" description="Basic residues" evidence="1">
    <location>
        <begin position="26"/>
        <end position="35"/>
    </location>
</feature>
<proteinExistence type="predicted"/>
<accession>A0ABU9QMQ6</accession>
<keyword evidence="3" id="KW-1185">Reference proteome</keyword>
<dbReference type="RefSeq" id="WP_201654136.1">
    <property type="nucleotide sequence ID" value="NZ_CAJHCS010000019.1"/>
</dbReference>
<evidence type="ECO:0000256" key="1">
    <source>
        <dbReference type="SAM" id="MobiDB-lite"/>
    </source>
</evidence>
<feature type="region of interest" description="Disordered" evidence="1">
    <location>
        <begin position="1"/>
        <end position="41"/>
    </location>
</feature>
<reference evidence="2 3" key="1">
    <citation type="submission" date="2024-01" db="EMBL/GenBank/DDBJ databases">
        <title>The diversity of rhizobia nodulating Mimosa spp. in eleven states of Brazil covering several biomes is determined by host plant, location, and edaphic factors.</title>
        <authorList>
            <person name="Rouws L."/>
            <person name="Barauna A."/>
            <person name="Beukes C."/>
            <person name="De Faria S.M."/>
            <person name="Gross E."/>
            <person name="Dos Reis Junior F.B."/>
            <person name="Simon M."/>
            <person name="Maluk M."/>
            <person name="Odee D.W."/>
            <person name="Kenicer G."/>
            <person name="Young J.P.W."/>
            <person name="Reis V.M."/>
            <person name="Zilli J."/>
            <person name="James E.K."/>
        </authorList>
    </citation>
    <scope>NUCLEOTIDE SEQUENCE [LARGE SCALE GENOMIC DNA]</scope>
    <source>
        <strain evidence="2 3">JPY77</strain>
    </source>
</reference>
<evidence type="ECO:0000313" key="2">
    <source>
        <dbReference type="EMBL" id="MEM5290733.1"/>
    </source>
</evidence>
<organism evidence="2 3">
    <name type="scientific">Paraburkholderia sabiae</name>
    <dbReference type="NCBI Taxonomy" id="273251"/>
    <lineage>
        <taxon>Bacteria</taxon>
        <taxon>Pseudomonadati</taxon>
        <taxon>Pseudomonadota</taxon>
        <taxon>Betaproteobacteria</taxon>
        <taxon>Burkholderiales</taxon>
        <taxon>Burkholderiaceae</taxon>
        <taxon>Paraburkholderia</taxon>
    </lineage>
</organism>
<sequence>MPAQQKADASAAKSKNPDWRLTSQTKSRKTRRQRPRREASYNETKLILKLLRAALMRGSGGFGTAEPLALPVPGTSRWN</sequence>
<feature type="compositionally biased region" description="Low complexity" evidence="1">
    <location>
        <begin position="1"/>
        <end position="25"/>
    </location>
</feature>
<comment type="caution">
    <text evidence="2">The sequence shown here is derived from an EMBL/GenBank/DDBJ whole genome shotgun (WGS) entry which is preliminary data.</text>
</comment>
<dbReference type="EMBL" id="JAZHGC010000040">
    <property type="protein sequence ID" value="MEM5290733.1"/>
    <property type="molecule type" value="Genomic_DNA"/>
</dbReference>
<gene>
    <name evidence="2" type="ORF">V4C55_33945</name>
</gene>
<dbReference type="Proteomes" id="UP001494588">
    <property type="component" value="Unassembled WGS sequence"/>
</dbReference>
<evidence type="ECO:0000313" key="3">
    <source>
        <dbReference type="Proteomes" id="UP001494588"/>
    </source>
</evidence>
<protein>
    <recommendedName>
        <fullName evidence="4">Transposase</fullName>
    </recommendedName>
</protein>
<name>A0ABU9QMQ6_9BURK</name>